<sequence length="121" mass="13581">MTQHAKADNNDMNIRTVAAVVDIGLADGLIVNSAWISIHRAEENDHKWVIVLVPFTRSSCHAQLSSFLSKNNNGYGKLIQTNMLKNVIRKQRSSSSSLLCSLSSMSMLLLVTYMMQKRTRQ</sequence>
<keyword evidence="1" id="KW-1133">Transmembrane helix</keyword>
<dbReference type="AlphaFoldDB" id="A0A0V1A295"/>
<name>A0A0V1A295_9BILA</name>
<evidence type="ECO:0000313" key="3">
    <source>
        <dbReference type="Proteomes" id="UP000054783"/>
    </source>
</evidence>
<feature type="transmembrane region" description="Helical" evidence="1">
    <location>
        <begin position="96"/>
        <end position="115"/>
    </location>
</feature>
<proteinExistence type="predicted"/>
<keyword evidence="1" id="KW-0812">Transmembrane</keyword>
<dbReference type="Proteomes" id="UP000054783">
    <property type="component" value="Unassembled WGS sequence"/>
</dbReference>
<keyword evidence="1" id="KW-0472">Membrane</keyword>
<reference evidence="2 3" key="1">
    <citation type="submission" date="2015-01" db="EMBL/GenBank/DDBJ databases">
        <title>Evolution of Trichinella species and genotypes.</title>
        <authorList>
            <person name="Korhonen P.K."/>
            <person name="Edoardo P."/>
            <person name="Giuseppe L.R."/>
            <person name="Gasser R.B."/>
        </authorList>
    </citation>
    <scope>NUCLEOTIDE SEQUENCE [LARGE SCALE GENOMIC DNA]</scope>
    <source>
        <strain evidence="2">ISS2496</strain>
    </source>
</reference>
<accession>A0A0V1A295</accession>
<gene>
    <name evidence="2" type="ORF">T12_13847</name>
</gene>
<comment type="caution">
    <text evidence="2">The sequence shown here is derived from an EMBL/GenBank/DDBJ whole genome shotgun (WGS) entry which is preliminary data.</text>
</comment>
<evidence type="ECO:0000256" key="1">
    <source>
        <dbReference type="SAM" id="Phobius"/>
    </source>
</evidence>
<organism evidence="2 3">
    <name type="scientific">Trichinella patagoniensis</name>
    <dbReference type="NCBI Taxonomy" id="990121"/>
    <lineage>
        <taxon>Eukaryota</taxon>
        <taxon>Metazoa</taxon>
        <taxon>Ecdysozoa</taxon>
        <taxon>Nematoda</taxon>
        <taxon>Enoplea</taxon>
        <taxon>Dorylaimia</taxon>
        <taxon>Trichinellida</taxon>
        <taxon>Trichinellidae</taxon>
        <taxon>Trichinella</taxon>
    </lineage>
</organism>
<keyword evidence="3" id="KW-1185">Reference proteome</keyword>
<protein>
    <submittedName>
        <fullName evidence="2">Uncharacterized protein</fullName>
    </submittedName>
</protein>
<dbReference type="EMBL" id="JYDQ01000042">
    <property type="protein sequence ID" value="KRY18866.1"/>
    <property type="molecule type" value="Genomic_DNA"/>
</dbReference>
<evidence type="ECO:0000313" key="2">
    <source>
        <dbReference type="EMBL" id="KRY18866.1"/>
    </source>
</evidence>